<dbReference type="Pfam" id="PF18927">
    <property type="entry name" value="CrtO"/>
    <property type="match status" value="1"/>
</dbReference>
<feature type="transmembrane region" description="Helical" evidence="13">
    <location>
        <begin position="31"/>
        <end position="59"/>
    </location>
</feature>
<reference evidence="15" key="1">
    <citation type="submission" date="2011-04" db="EMBL/GenBank/DDBJ databases">
        <title>The complete genome of Treponema brennaborense DSM 12168.</title>
        <authorList>
            <person name="Lucas S."/>
            <person name="Han J."/>
            <person name="Lapidus A."/>
            <person name="Bruce D."/>
            <person name="Goodwin L."/>
            <person name="Pitluck S."/>
            <person name="Peters L."/>
            <person name="Kyrpides N."/>
            <person name="Mavromatis K."/>
            <person name="Ivanova N."/>
            <person name="Mikhailova N."/>
            <person name="Pagani I."/>
            <person name="Teshima H."/>
            <person name="Detter J.C."/>
            <person name="Tapia R."/>
            <person name="Han C."/>
            <person name="Land M."/>
            <person name="Hauser L."/>
            <person name="Markowitz V."/>
            <person name="Cheng J.-F."/>
            <person name="Hugenholtz P."/>
            <person name="Woyke T."/>
            <person name="Wu D."/>
            <person name="Gronow S."/>
            <person name="Wellnitz S."/>
            <person name="Brambilla E."/>
            <person name="Klenk H.-P."/>
            <person name="Eisen J.A."/>
        </authorList>
    </citation>
    <scope>NUCLEOTIDE SEQUENCE [LARGE SCALE GENOMIC DNA]</scope>
    <source>
        <strain evidence="15">DSM 12168 / CIP 105900 / DD5/3</strain>
    </source>
</reference>
<evidence type="ECO:0000313" key="15">
    <source>
        <dbReference type="Proteomes" id="UP000006546"/>
    </source>
</evidence>
<organism evidence="14 15">
    <name type="scientific">Treponema brennaborense (strain DSM 12168 / CIP 105900 / DD5/3)</name>
    <dbReference type="NCBI Taxonomy" id="906968"/>
    <lineage>
        <taxon>Bacteria</taxon>
        <taxon>Pseudomonadati</taxon>
        <taxon>Spirochaetota</taxon>
        <taxon>Spirochaetia</taxon>
        <taxon>Spirochaetales</taxon>
        <taxon>Treponemataceae</taxon>
        <taxon>Treponema</taxon>
    </lineage>
</organism>
<dbReference type="AlphaFoldDB" id="F4LLF0"/>
<keyword evidence="2" id="KW-1003">Cell membrane</keyword>
<proteinExistence type="inferred from homology"/>
<keyword evidence="8" id="KW-0012">Acyltransferase</keyword>
<dbReference type="KEGG" id="tbe:Trebr_0177"/>
<gene>
    <name evidence="14" type="ordered locus">Trebr_0177</name>
</gene>
<sequence length="191" mass="21845">MRTTVYLWILGISITIVFCLNAFLINTGIGLGFIVLCGFLNPILIFGLDAAVAAAIHALPAKWFDPYEKRYQPLKIENSIYRRIRINAWKDYVPDTGKLTTGLSKSEITGTDTDYLHLFLVETCYAETIHVWMALTGLIPVLFITHSLLWSMLIPHALINFFLNIPPILIQRNNRPKLIRLYERNLRNRAG</sequence>
<evidence type="ECO:0000256" key="10">
    <source>
        <dbReference type="ARBA" id="ARBA00023603"/>
    </source>
</evidence>
<evidence type="ECO:0000256" key="8">
    <source>
        <dbReference type="ARBA" id="ARBA00023315"/>
    </source>
</evidence>
<protein>
    <recommendedName>
        <fullName evidence="11">Glycosyl-4,4'-diaponeurosporenoate acyltransferase</fullName>
    </recommendedName>
</protein>
<dbReference type="InterPro" id="IPR044021">
    <property type="entry name" value="CrtO"/>
</dbReference>
<evidence type="ECO:0000256" key="11">
    <source>
        <dbReference type="ARBA" id="ARBA00023667"/>
    </source>
</evidence>
<keyword evidence="7 13" id="KW-0472">Membrane</keyword>
<accession>F4LLF0</accession>
<dbReference type="EMBL" id="CP002696">
    <property type="protein sequence ID" value="AEE15628.1"/>
    <property type="molecule type" value="Genomic_DNA"/>
</dbReference>
<keyword evidence="3" id="KW-0808">Transferase</keyword>
<name>F4LLF0_TREBD</name>
<evidence type="ECO:0000256" key="5">
    <source>
        <dbReference type="ARBA" id="ARBA00022729"/>
    </source>
</evidence>
<comment type="similarity">
    <text evidence="10">Belongs to the acyltransferase CrtO family.</text>
</comment>
<dbReference type="OrthoDB" id="3783432at2"/>
<evidence type="ECO:0000256" key="7">
    <source>
        <dbReference type="ARBA" id="ARBA00023136"/>
    </source>
</evidence>
<dbReference type="GO" id="GO:0016746">
    <property type="term" value="F:acyltransferase activity"/>
    <property type="evidence" value="ECO:0007669"/>
    <property type="project" value="UniProtKB-KW"/>
</dbReference>
<feature type="transmembrane region" description="Helical" evidence="13">
    <location>
        <begin position="6"/>
        <end position="24"/>
    </location>
</feature>
<dbReference type="eggNOG" id="ENOG503340V">
    <property type="taxonomic scope" value="Bacteria"/>
</dbReference>
<evidence type="ECO:0000256" key="9">
    <source>
        <dbReference type="ARBA" id="ARBA00023588"/>
    </source>
</evidence>
<keyword evidence="6 13" id="KW-1133">Transmembrane helix</keyword>
<evidence type="ECO:0000256" key="6">
    <source>
        <dbReference type="ARBA" id="ARBA00022989"/>
    </source>
</evidence>
<evidence type="ECO:0000256" key="13">
    <source>
        <dbReference type="SAM" id="Phobius"/>
    </source>
</evidence>
<dbReference type="RefSeq" id="WP_013757347.1">
    <property type="nucleotide sequence ID" value="NC_015500.1"/>
</dbReference>
<keyword evidence="4 13" id="KW-0812">Transmembrane</keyword>
<keyword evidence="15" id="KW-1185">Reference proteome</keyword>
<dbReference type="HOGENOM" id="CLU_1420882_0_0_12"/>
<evidence type="ECO:0000256" key="4">
    <source>
        <dbReference type="ARBA" id="ARBA00022692"/>
    </source>
</evidence>
<dbReference type="GO" id="GO:0005886">
    <property type="term" value="C:plasma membrane"/>
    <property type="evidence" value="ECO:0007669"/>
    <property type="project" value="UniProtKB-SubCell"/>
</dbReference>
<evidence type="ECO:0000256" key="1">
    <source>
        <dbReference type="ARBA" id="ARBA00004162"/>
    </source>
</evidence>
<evidence type="ECO:0000256" key="2">
    <source>
        <dbReference type="ARBA" id="ARBA00022475"/>
    </source>
</evidence>
<comment type="subcellular location">
    <subcellularLocation>
        <location evidence="1">Cell membrane</location>
        <topology evidence="1">Single-pass membrane protein</topology>
    </subcellularLocation>
</comment>
<evidence type="ECO:0000256" key="3">
    <source>
        <dbReference type="ARBA" id="ARBA00022679"/>
    </source>
</evidence>
<comment type="function">
    <text evidence="12">Catalyzes the acylation of glycosyl-4,4'-diaponeurosporenoate, i.e. the esterification of glucose at the C6'' position with the carboxyl group of the C(15) fatty acid 12-methyltetradecanoic acid, to yield staphyloxanthin. This is the last step in the biosynthesis of this orange pigment, present in most staphylococci strains.</text>
</comment>
<evidence type="ECO:0000313" key="14">
    <source>
        <dbReference type="EMBL" id="AEE15628.1"/>
    </source>
</evidence>
<keyword evidence="5" id="KW-0732">Signal</keyword>
<evidence type="ECO:0000256" key="12">
    <source>
        <dbReference type="ARBA" id="ARBA00025324"/>
    </source>
</evidence>
<dbReference type="Proteomes" id="UP000006546">
    <property type="component" value="Chromosome"/>
</dbReference>
<comment type="pathway">
    <text evidence="9">Carotenoid biosynthesis; staphyloxanthin biosynthesis; staphyloxanthin from farnesyl diphosphate: step 5/5.</text>
</comment>
<dbReference type="UniPathway" id="UPA00029">
    <property type="reaction ID" value="UER00560"/>
</dbReference>